<feature type="coiled-coil region" evidence="1">
    <location>
        <begin position="69"/>
        <end position="103"/>
    </location>
</feature>
<keyword evidence="3" id="KW-0472">Membrane</keyword>
<dbReference type="PANTHER" id="PTHR40027:SF1">
    <property type="entry name" value="CELL DIVISION PROTEIN DIVIC"/>
    <property type="match status" value="1"/>
</dbReference>
<dbReference type="Pfam" id="PF04977">
    <property type="entry name" value="DivIC"/>
    <property type="match status" value="1"/>
</dbReference>
<dbReference type="RefSeq" id="WP_089971761.1">
    <property type="nucleotide sequence ID" value="NZ_FOCQ01000016.1"/>
</dbReference>
<dbReference type="EMBL" id="FOCQ01000016">
    <property type="protein sequence ID" value="SEN63840.1"/>
    <property type="molecule type" value="Genomic_DNA"/>
</dbReference>
<accession>A0A1H8I4V2</accession>
<dbReference type="PANTHER" id="PTHR40027">
    <property type="entry name" value="CELL DIVISION PROTEIN DIVIC"/>
    <property type="match status" value="1"/>
</dbReference>
<keyword evidence="3" id="KW-0812">Transmembrane</keyword>
<keyword evidence="3" id="KW-1133">Transmembrane helix</keyword>
<sequence>MPSRRPMDNILAFSHTGNPHRSSETEKKARQTRHKLHPAVRRRRLIWLGTMIVIISWSLIELIIQQGRIWEKEEQLAAKKKELQAVQAETQTLKDEIKKLGNEDYLLELAHKLGYSKPGEEIYEIRP</sequence>
<feature type="region of interest" description="Disordered" evidence="2">
    <location>
        <begin position="1"/>
        <end position="36"/>
    </location>
</feature>
<keyword evidence="4" id="KW-0132">Cell division</keyword>
<dbReference type="GO" id="GO:0051301">
    <property type="term" value="P:cell division"/>
    <property type="evidence" value="ECO:0007669"/>
    <property type="project" value="UniProtKB-KW"/>
</dbReference>
<keyword evidence="5" id="KW-1185">Reference proteome</keyword>
<protein>
    <submittedName>
        <fullName evidence="4">Cell division protein FtsB</fullName>
    </submittedName>
</protein>
<dbReference type="InterPro" id="IPR007060">
    <property type="entry name" value="FtsL/DivIC"/>
</dbReference>
<dbReference type="Proteomes" id="UP000199695">
    <property type="component" value="Unassembled WGS sequence"/>
</dbReference>
<dbReference type="InterPro" id="IPR039076">
    <property type="entry name" value="DivIC"/>
</dbReference>
<keyword evidence="1" id="KW-0175">Coiled coil</keyword>
<evidence type="ECO:0000256" key="1">
    <source>
        <dbReference type="SAM" id="Coils"/>
    </source>
</evidence>
<feature type="transmembrane region" description="Helical" evidence="3">
    <location>
        <begin position="45"/>
        <end position="64"/>
    </location>
</feature>
<proteinExistence type="predicted"/>
<name>A0A1H8I4V2_9BACL</name>
<evidence type="ECO:0000256" key="3">
    <source>
        <dbReference type="SAM" id="Phobius"/>
    </source>
</evidence>
<gene>
    <name evidence="4" type="ORF">SAMN05444955_11639</name>
</gene>
<evidence type="ECO:0000256" key="2">
    <source>
        <dbReference type="SAM" id="MobiDB-lite"/>
    </source>
</evidence>
<dbReference type="OrthoDB" id="2991591at2"/>
<dbReference type="STRING" id="1173111.SAMN05444955_11639"/>
<organism evidence="4 5">
    <name type="scientific">Lihuaxuella thermophila</name>
    <dbReference type="NCBI Taxonomy" id="1173111"/>
    <lineage>
        <taxon>Bacteria</taxon>
        <taxon>Bacillati</taxon>
        <taxon>Bacillota</taxon>
        <taxon>Bacilli</taxon>
        <taxon>Bacillales</taxon>
        <taxon>Thermoactinomycetaceae</taxon>
        <taxon>Lihuaxuella</taxon>
    </lineage>
</organism>
<reference evidence="4 5" key="1">
    <citation type="submission" date="2016-10" db="EMBL/GenBank/DDBJ databases">
        <authorList>
            <person name="de Groot N.N."/>
        </authorList>
    </citation>
    <scope>NUCLEOTIDE SEQUENCE [LARGE SCALE GENOMIC DNA]</scope>
    <source>
        <strain evidence="4 5">DSM 46701</strain>
    </source>
</reference>
<evidence type="ECO:0000313" key="4">
    <source>
        <dbReference type="EMBL" id="SEN63840.1"/>
    </source>
</evidence>
<dbReference type="AlphaFoldDB" id="A0A1H8I4V2"/>
<evidence type="ECO:0000313" key="5">
    <source>
        <dbReference type="Proteomes" id="UP000199695"/>
    </source>
</evidence>
<keyword evidence="4" id="KW-0131">Cell cycle</keyword>